<name>A0AAW3EI20_9GAMM</name>
<reference evidence="4 5" key="1">
    <citation type="submission" date="2014-08" db="EMBL/GenBank/DDBJ databases">
        <title>Genome sequences of NCPPB Pectobacterium isolates.</title>
        <authorList>
            <person name="Glover R.H."/>
            <person name="Sapp M."/>
            <person name="Elphinstone J."/>
        </authorList>
    </citation>
    <scope>NUCLEOTIDE SEQUENCE [LARGE SCALE GENOMIC DNA]</scope>
    <source>
        <strain evidence="2 4">NCPPB 3701</strain>
        <strain evidence="3 5">NCPPB3702</strain>
    </source>
</reference>
<dbReference type="AlphaFoldDB" id="A0AAW3EI20"/>
<gene>
    <name evidence="2" type="ORF">JV38_13510</name>
    <name evidence="3" type="ORF">KU73_01135</name>
</gene>
<feature type="transmembrane region" description="Helical" evidence="1">
    <location>
        <begin position="21"/>
        <end position="38"/>
    </location>
</feature>
<sequence>MEQKNTTIERLEKELQGKIRAKKWVFLGGLTTAISAFLEFYSNPYGDSTYPYAQLLLAVVCFGYGVSLLYNKKKLETTLVALRSEARETNETPK</sequence>
<evidence type="ECO:0000256" key="1">
    <source>
        <dbReference type="SAM" id="Phobius"/>
    </source>
</evidence>
<keyword evidence="1" id="KW-0472">Membrane</keyword>
<keyword evidence="1" id="KW-1133">Transmembrane helix</keyword>
<feature type="transmembrane region" description="Helical" evidence="1">
    <location>
        <begin position="50"/>
        <end position="70"/>
    </location>
</feature>
<keyword evidence="5" id="KW-1185">Reference proteome</keyword>
<evidence type="ECO:0000313" key="5">
    <source>
        <dbReference type="Proteomes" id="UP000029436"/>
    </source>
</evidence>
<evidence type="ECO:0008006" key="6">
    <source>
        <dbReference type="Google" id="ProtNLM"/>
    </source>
</evidence>
<dbReference type="EMBL" id="JQOH01000001">
    <property type="protein sequence ID" value="KGA30549.1"/>
    <property type="molecule type" value="Genomic_DNA"/>
</dbReference>
<protein>
    <recommendedName>
        <fullName evidence="6">Holin</fullName>
    </recommendedName>
</protein>
<dbReference type="Proteomes" id="UP000029436">
    <property type="component" value="Unassembled WGS sequence"/>
</dbReference>
<dbReference type="EMBL" id="JQHP01000006">
    <property type="protein sequence ID" value="KFX05695.1"/>
    <property type="molecule type" value="Genomic_DNA"/>
</dbReference>
<organism evidence="2 4">
    <name type="scientific">Pectobacterium wasabiae</name>
    <dbReference type="NCBI Taxonomy" id="55208"/>
    <lineage>
        <taxon>Bacteria</taxon>
        <taxon>Pseudomonadati</taxon>
        <taxon>Pseudomonadota</taxon>
        <taxon>Gammaproteobacteria</taxon>
        <taxon>Enterobacterales</taxon>
        <taxon>Pectobacteriaceae</taxon>
        <taxon>Pectobacterium</taxon>
    </lineage>
</organism>
<comment type="caution">
    <text evidence="2">The sequence shown here is derived from an EMBL/GenBank/DDBJ whole genome shotgun (WGS) entry which is preliminary data.</text>
</comment>
<evidence type="ECO:0000313" key="3">
    <source>
        <dbReference type="EMBL" id="KGA30549.1"/>
    </source>
</evidence>
<evidence type="ECO:0000313" key="4">
    <source>
        <dbReference type="Proteomes" id="UP000029257"/>
    </source>
</evidence>
<proteinExistence type="predicted"/>
<evidence type="ECO:0000313" key="2">
    <source>
        <dbReference type="EMBL" id="KFX05695.1"/>
    </source>
</evidence>
<keyword evidence="1" id="KW-0812">Transmembrane</keyword>
<dbReference type="Proteomes" id="UP000029257">
    <property type="component" value="Unassembled WGS sequence"/>
</dbReference>
<accession>A0AAW3EI20</accession>